<feature type="signal peptide" evidence="2">
    <location>
        <begin position="1"/>
        <end position="20"/>
    </location>
</feature>
<feature type="compositionally biased region" description="Basic residues" evidence="1">
    <location>
        <begin position="385"/>
        <end position="395"/>
    </location>
</feature>
<dbReference type="AlphaFoldDB" id="A0A078A7A7"/>
<accession>A0A078A7A7</accession>
<evidence type="ECO:0000256" key="2">
    <source>
        <dbReference type="SAM" id="SignalP"/>
    </source>
</evidence>
<gene>
    <name evidence="3" type="primary">Contig18595.g19758</name>
    <name evidence="3" type="ORF">STYLEM_7106</name>
</gene>
<feature type="chain" id="PRO_5001729227" evidence="2">
    <location>
        <begin position="21"/>
        <end position="461"/>
    </location>
</feature>
<reference evidence="3 4" key="1">
    <citation type="submission" date="2014-06" db="EMBL/GenBank/DDBJ databases">
        <authorList>
            <person name="Swart Estienne"/>
        </authorList>
    </citation>
    <scope>NUCLEOTIDE SEQUENCE [LARGE SCALE GENOMIC DNA]</scope>
    <source>
        <strain evidence="3 4">130c</strain>
    </source>
</reference>
<dbReference type="Proteomes" id="UP000039865">
    <property type="component" value="Unassembled WGS sequence"/>
</dbReference>
<evidence type="ECO:0000313" key="3">
    <source>
        <dbReference type="EMBL" id="CDW78135.1"/>
    </source>
</evidence>
<dbReference type="InParanoid" id="A0A078A7A7"/>
<protein>
    <submittedName>
        <fullName evidence="3">Uncharacterized protein</fullName>
    </submittedName>
</protein>
<organism evidence="3 4">
    <name type="scientific">Stylonychia lemnae</name>
    <name type="common">Ciliate</name>
    <dbReference type="NCBI Taxonomy" id="5949"/>
    <lineage>
        <taxon>Eukaryota</taxon>
        <taxon>Sar</taxon>
        <taxon>Alveolata</taxon>
        <taxon>Ciliophora</taxon>
        <taxon>Intramacronucleata</taxon>
        <taxon>Spirotrichea</taxon>
        <taxon>Stichotrichia</taxon>
        <taxon>Sporadotrichida</taxon>
        <taxon>Oxytrichidae</taxon>
        <taxon>Stylonychinae</taxon>
        <taxon>Stylonychia</taxon>
    </lineage>
</organism>
<evidence type="ECO:0000313" key="4">
    <source>
        <dbReference type="Proteomes" id="UP000039865"/>
    </source>
</evidence>
<keyword evidence="4" id="KW-1185">Reference proteome</keyword>
<sequence>MKKYITIAGAVLLGNVAAQAEDIEVEAAPYYNPLAKTEYQLKEQAYLEALQKIYGTSVQSGNPLSDLEREMKQQTYLSGMQNIYGHYNVQSPKVQGGDPLSDVEREMKQQAYLSGMQNIYGHYANVQSPQWGYYDPLYLQQHQLKQQAYLETMQKIYGNKVQQGNPLEDVEREMKQQAYLSGMQNIYGHYNVQAPNPYYDPLYQQKHQLKEQAYLETMQKIYGPSVQDNFDDIWDKSSASYEGTFNYRQQMKSQQKLNQIRKQYGGNVEVRASRKEAMADFKKKMALQDKLDNLQSEYGPDYDEEDNYDIQKDIDHGFLANLRHTLDAGQQIQDGTFRKANYIHKAQPQVQSPYGFGKINDSVDPYVQWWNPFAEILSWFEPKKSKPTSKPKINPKPKPTVDPNAGEKAMLKEIYGSAAYDNAFNPKPRPSNEEFYAKQQAKNADLFKIAAKRIKDNDYEN</sequence>
<proteinExistence type="predicted"/>
<name>A0A078A7A7_STYLE</name>
<feature type="region of interest" description="Disordered" evidence="1">
    <location>
        <begin position="384"/>
        <end position="405"/>
    </location>
</feature>
<keyword evidence="2" id="KW-0732">Signal</keyword>
<dbReference type="EMBL" id="CCKQ01006801">
    <property type="protein sequence ID" value="CDW78135.1"/>
    <property type="molecule type" value="Genomic_DNA"/>
</dbReference>
<evidence type="ECO:0000256" key="1">
    <source>
        <dbReference type="SAM" id="MobiDB-lite"/>
    </source>
</evidence>